<evidence type="ECO:0000313" key="2">
    <source>
        <dbReference type="EMBL" id="SMC62708.1"/>
    </source>
</evidence>
<sequence>MRYHLYILFTMLIIGCVNGAYAAKTRNLSTALHILQQDTLGTARRQEKGAVEKDKKETLAQTEKALKKVPKAKNKVIPRTIGPTSINVKSPRINQVKVKVNTQVKIKL</sequence>
<dbReference type="RefSeq" id="WP_144009390.1">
    <property type="nucleotide sequence ID" value="NZ_FWYB01000001.1"/>
</dbReference>
<evidence type="ECO:0000313" key="3">
    <source>
        <dbReference type="Proteomes" id="UP000192678"/>
    </source>
</evidence>
<organism evidence="2 3">
    <name type="scientific">Pedobacter nyackensis</name>
    <dbReference type="NCBI Taxonomy" id="475255"/>
    <lineage>
        <taxon>Bacteria</taxon>
        <taxon>Pseudomonadati</taxon>
        <taxon>Bacteroidota</taxon>
        <taxon>Sphingobacteriia</taxon>
        <taxon>Sphingobacteriales</taxon>
        <taxon>Sphingobacteriaceae</taxon>
        <taxon>Pedobacter</taxon>
    </lineage>
</organism>
<dbReference type="EMBL" id="FWYB01000001">
    <property type="protein sequence ID" value="SMC62708.1"/>
    <property type="molecule type" value="Genomic_DNA"/>
</dbReference>
<feature type="signal peptide" evidence="1">
    <location>
        <begin position="1"/>
        <end position="22"/>
    </location>
</feature>
<name>A0A1W2AR78_9SPHI</name>
<evidence type="ECO:0000256" key="1">
    <source>
        <dbReference type="SAM" id="SignalP"/>
    </source>
</evidence>
<feature type="chain" id="PRO_5010718087" evidence="1">
    <location>
        <begin position="23"/>
        <end position="108"/>
    </location>
</feature>
<dbReference type="STRING" id="475255.SAMN04488101_101835"/>
<accession>A0A1W2AR78</accession>
<keyword evidence="3" id="KW-1185">Reference proteome</keyword>
<keyword evidence="1" id="KW-0732">Signal</keyword>
<dbReference type="OrthoDB" id="9900737at2"/>
<dbReference type="PROSITE" id="PS51257">
    <property type="entry name" value="PROKAR_LIPOPROTEIN"/>
    <property type="match status" value="1"/>
</dbReference>
<dbReference type="AlphaFoldDB" id="A0A1W2AR78"/>
<dbReference type="Proteomes" id="UP000192678">
    <property type="component" value="Unassembled WGS sequence"/>
</dbReference>
<proteinExistence type="predicted"/>
<gene>
    <name evidence="2" type="ORF">SAMN04488101_101835</name>
</gene>
<protein>
    <submittedName>
        <fullName evidence="2">Uncharacterized protein</fullName>
    </submittedName>
</protein>
<reference evidence="2 3" key="1">
    <citation type="submission" date="2017-04" db="EMBL/GenBank/DDBJ databases">
        <authorList>
            <person name="Afonso C.L."/>
            <person name="Miller P.J."/>
            <person name="Scott M.A."/>
            <person name="Spackman E."/>
            <person name="Goraichik I."/>
            <person name="Dimitrov K.M."/>
            <person name="Suarez D.L."/>
            <person name="Swayne D.E."/>
        </authorList>
    </citation>
    <scope>NUCLEOTIDE SEQUENCE [LARGE SCALE GENOMIC DNA]</scope>
    <source>
        <strain evidence="2 3">DSM 19625</strain>
    </source>
</reference>